<feature type="compositionally biased region" description="Basic and acidic residues" evidence="1">
    <location>
        <begin position="1"/>
        <end position="14"/>
    </location>
</feature>
<feature type="domain" description="DUF6598" evidence="2">
    <location>
        <begin position="654"/>
        <end position="817"/>
    </location>
</feature>
<reference evidence="3" key="2">
    <citation type="submission" date="2018-05" db="EMBL/GenBank/DDBJ databases">
        <title>OmerRS3 (Oryza meridionalis Reference Sequence Version 3).</title>
        <authorList>
            <person name="Zhang J."/>
            <person name="Kudrna D."/>
            <person name="Lee S."/>
            <person name="Talag J."/>
            <person name="Welchert J."/>
            <person name="Wing R.A."/>
        </authorList>
    </citation>
    <scope>NUCLEOTIDE SEQUENCE [LARGE SCALE GENOMIC DNA]</scope>
    <source>
        <strain evidence="3">cv. OR44</strain>
    </source>
</reference>
<dbReference type="EnsemblPlants" id="OMERI10G10630.1">
    <property type="protein sequence ID" value="OMERI10G10630.1"/>
    <property type="gene ID" value="OMERI10G10630"/>
</dbReference>
<feature type="compositionally biased region" description="Polar residues" evidence="1">
    <location>
        <begin position="53"/>
        <end position="62"/>
    </location>
</feature>
<reference evidence="3" key="1">
    <citation type="submission" date="2015-04" db="UniProtKB">
        <authorList>
            <consortium name="EnsemblPlants"/>
        </authorList>
    </citation>
    <scope>IDENTIFICATION</scope>
</reference>
<feature type="compositionally biased region" description="Basic and acidic residues" evidence="1">
    <location>
        <begin position="63"/>
        <end position="75"/>
    </location>
</feature>
<sequence length="819" mass="92164">MEKDKVQEEAGIEMREEEDDESGTKRERESGEIEGGGGGEPSQKKRDPEAVSSFKQRSAASRRSNERKVAEHPDIDWSDSLAIDASSYRKDWDYVWSQAYGSFDKISQSLMEKDKVQEEAGIEMREEEDDESGTKRERESGEIEGGGGGEPSQKKRDPEAVSSFKQRSAASRRSNERKVAEHPDIDWSDSLAIDASSYRKDWDYVWSQAYGSFDKITPIPPMRYTTADPGPDYASEHDTVQIFCVKIRELRRGLQWPIHVFGLVAARDVIDHNRNITFNRTRDDCQLLTQEVHSFTCLIPVIHSSSMQVGGPTRAVVVVDPVDFEVALKVKGSIESEDKDLSFLAVQLTRISNISGTHLINKEYTSKLSTLELTFGYIVRSVEATINVRVIDGSWPEEGFSAQITARTSSLKDYRVLLLDSGDEMKKMPVTADGMIELSRRVVSVEFEGELEVSVATFGSNSDLEAKGGFSPKEDGESKAELDVGFCKLEVTVFWSLMSLNPDLSIRAEKGSIYISPFHPRRLRLLIDFADPIHPASEPGGPSFVLLLPPHPESLGVQLNPMSHVGSTAPADAASDWQKVRAEWFAKFKEYEKKVAEHPDVDWSDELAVDARHYRENWERIYARAYGPFDKSTSIPPMRYTAEPVPLDASEQYTLQIFCVKIKELRRGLQWPIHVFGLIAARDTIDHNRNMIFNRTRDDCQILTQEVPYLLLTGPTRAVVVCDPVYFEVVLKVKGSTESEDEDLSFLAVALTDIYRPKETCLITREYTSKLSTLELTFGYVVRSVEATIKVRVIDGSWPDGSSGQFTAHTSSIKHHRVV</sequence>
<dbReference type="InterPro" id="IPR046533">
    <property type="entry name" value="DUF6598"/>
</dbReference>
<feature type="compositionally biased region" description="Polar residues" evidence="1">
    <location>
        <begin position="163"/>
        <end position="172"/>
    </location>
</feature>
<dbReference type="Pfam" id="PF20241">
    <property type="entry name" value="DUF6598"/>
    <property type="match status" value="2"/>
</dbReference>
<evidence type="ECO:0000259" key="2">
    <source>
        <dbReference type="Pfam" id="PF20241"/>
    </source>
</evidence>
<feature type="compositionally biased region" description="Basic and acidic residues" evidence="1">
    <location>
        <begin position="111"/>
        <end position="124"/>
    </location>
</feature>
<evidence type="ECO:0000313" key="3">
    <source>
        <dbReference type="EnsemblPlants" id="OMERI10G10630.1"/>
    </source>
</evidence>
<dbReference type="Gramene" id="OMERI10G10630.1">
    <property type="protein sequence ID" value="OMERI10G10630.1"/>
    <property type="gene ID" value="OMERI10G10630"/>
</dbReference>
<dbReference type="Proteomes" id="UP000008021">
    <property type="component" value="Chromosome 10"/>
</dbReference>
<evidence type="ECO:0000256" key="1">
    <source>
        <dbReference type="SAM" id="MobiDB-lite"/>
    </source>
</evidence>
<proteinExistence type="predicted"/>
<dbReference type="PANTHER" id="PTHR33065">
    <property type="entry name" value="OS07G0486400 PROTEIN"/>
    <property type="match status" value="1"/>
</dbReference>
<feature type="region of interest" description="Disordered" evidence="1">
    <location>
        <begin position="1"/>
        <end position="82"/>
    </location>
</feature>
<dbReference type="AlphaFoldDB" id="A0A0E0EZ68"/>
<name>A0A0E0EZ68_9ORYZ</name>
<organism evidence="3">
    <name type="scientific">Oryza meridionalis</name>
    <dbReference type="NCBI Taxonomy" id="40149"/>
    <lineage>
        <taxon>Eukaryota</taxon>
        <taxon>Viridiplantae</taxon>
        <taxon>Streptophyta</taxon>
        <taxon>Embryophyta</taxon>
        <taxon>Tracheophyta</taxon>
        <taxon>Spermatophyta</taxon>
        <taxon>Magnoliopsida</taxon>
        <taxon>Liliopsida</taxon>
        <taxon>Poales</taxon>
        <taxon>Poaceae</taxon>
        <taxon>BOP clade</taxon>
        <taxon>Oryzoideae</taxon>
        <taxon>Oryzeae</taxon>
        <taxon>Oryzinae</taxon>
        <taxon>Oryza</taxon>
    </lineage>
</organism>
<feature type="domain" description="DUF6598" evidence="2">
    <location>
        <begin position="239"/>
        <end position="493"/>
    </location>
</feature>
<dbReference type="PANTHER" id="PTHR33065:SF61">
    <property type="entry name" value="EXPRESSED PROTEIN"/>
    <property type="match status" value="1"/>
</dbReference>
<feature type="region of interest" description="Disordered" evidence="1">
    <location>
        <begin position="106"/>
        <end position="181"/>
    </location>
</feature>
<feature type="compositionally biased region" description="Basic and acidic residues" evidence="1">
    <location>
        <begin position="132"/>
        <end position="141"/>
    </location>
</feature>
<protein>
    <recommendedName>
        <fullName evidence="2">DUF6598 domain-containing protein</fullName>
    </recommendedName>
</protein>
<feature type="compositionally biased region" description="Basic and acidic residues" evidence="1">
    <location>
        <begin position="22"/>
        <end position="31"/>
    </location>
</feature>
<accession>A0A0E0EZ68</accession>
<dbReference type="eggNOG" id="ENOG502R3AZ">
    <property type="taxonomic scope" value="Eukaryota"/>
</dbReference>
<keyword evidence="4" id="KW-1185">Reference proteome</keyword>
<dbReference type="STRING" id="40149.A0A0E0EZ68"/>
<evidence type="ECO:0000313" key="4">
    <source>
        <dbReference type="Proteomes" id="UP000008021"/>
    </source>
</evidence>